<dbReference type="InterPro" id="IPR000719">
    <property type="entry name" value="Prot_kinase_dom"/>
</dbReference>
<keyword evidence="1" id="KW-0547">Nucleotide-binding</keyword>
<proteinExistence type="predicted"/>
<gene>
    <name evidence="4" type="ORF">QQZ08_000329</name>
</gene>
<comment type="caution">
    <text evidence="4">The sequence shown here is derived from an EMBL/GenBank/DDBJ whole genome shotgun (WGS) entry which is preliminary data.</text>
</comment>
<keyword evidence="2" id="KW-0067">ATP-binding</keyword>
<name>A0ABR1III8_9HYPO</name>
<dbReference type="SUPFAM" id="SSF56112">
    <property type="entry name" value="Protein kinase-like (PK-like)"/>
    <property type="match status" value="1"/>
</dbReference>
<evidence type="ECO:0000313" key="5">
    <source>
        <dbReference type="Proteomes" id="UP001498421"/>
    </source>
</evidence>
<dbReference type="PANTHER" id="PTHR44329:SF298">
    <property type="entry name" value="MIXED LINEAGE KINASE DOMAIN-LIKE PROTEIN"/>
    <property type="match status" value="1"/>
</dbReference>
<evidence type="ECO:0000259" key="3">
    <source>
        <dbReference type="PROSITE" id="PS50011"/>
    </source>
</evidence>
<organism evidence="4 5">
    <name type="scientific">Neonectria magnoliae</name>
    <dbReference type="NCBI Taxonomy" id="2732573"/>
    <lineage>
        <taxon>Eukaryota</taxon>
        <taxon>Fungi</taxon>
        <taxon>Dikarya</taxon>
        <taxon>Ascomycota</taxon>
        <taxon>Pezizomycotina</taxon>
        <taxon>Sordariomycetes</taxon>
        <taxon>Hypocreomycetidae</taxon>
        <taxon>Hypocreales</taxon>
        <taxon>Nectriaceae</taxon>
        <taxon>Neonectria</taxon>
    </lineage>
</organism>
<feature type="domain" description="Protein kinase" evidence="3">
    <location>
        <begin position="51"/>
        <end position="363"/>
    </location>
</feature>
<dbReference type="PROSITE" id="PS50011">
    <property type="entry name" value="PROTEIN_KINASE_DOM"/>
    <property type="match status" value="1"/>
</dbReference>
<dbReference type="EMBL" id="JAZAVK010000001">
    <property type="protein sequence ID" value="KAK7433389.1"/>
    <property type="molecule type" value="Genomic_DNA"/>
</dbReference>
<dbReference type="Gene3D" id="1.10.510.10">
    <property type="entry name" value="Transferase(Phosphotransferase) domain 1"/>
    <property type="match status" value="1"/>
</dbReference>
<dbReference type="Proteomes" id="UP001498421">
    <property type="component" value="Unassembled WGS sequence"/>
</dbReference>
<evidence type="ECO:0000313" key="4">
    <source>
        <dbReference type="EMBL" id="KAK7433389.1"/>
    </source>
</evidence>
<reference evidence="4 5" key="1">
    <citation type="journal article" date="2025" name="Microbiol. Resour. Announc.">
        <title>Draft genome sequences for Neonectria magnoliae and Neonectria punicea, canker pathogens of Liriodendron tulipifera and Acer saccharum in West Virginia.</title>
        <authorList>
            <person name="Petronek H.M."/>
            <person name="Kasson M.T."/>
            <person name="Metheny A.M."/>
            <person name="Stauder C.M."/>
            <person name="Lovett B."/>
            <person name="Lynch S.C."/>
            <person name="Garnas J.R."/>
            <person name="Kasson L.R."/>
            <person name="Stajich J.E."/>
        </authorList>
    </citation>
    <scope>NUCLEOTIDE SEQUENCE [LARGE SCALE GENOMIC DNA]</scope>
    <source>
        <strain evidence="4 5">NRRL 64651</strain>
    </source>
</reference>
<accession>A0ABR1III8</accession>
<keyword evidence="5" id="KW-1185">Reference proteome</keyword>
<sequence>MSFSLLSTCRPTAPNLEDKDKAVSLTTLDFFTVLVKGDLKFYTYGQVGLRTTTVRNAGRGGHSTIEIGTLTRNKSLVAVKRYHLSAKFQSSVEHHRSVTKILGQLTRELRILSHEGLRKHPHIIDIVGVCAEQANGSLDWAIVLEYASHGTLATFLKGIGASTSGVQRADMILGVARGLQALHQLGICHGDIKAENSLVFPKGTGGWVVKISDFGQAIFPAYHHPRGRVECPAGTRLLEAPEIRKGEASMNPEFDIQSALRTDVFSFGLLAWEVMKRGQRFFDTTWIDDGESANVDSQERFLNMLPEDGLLAYGLDFVQALELDKKTECAIMDVMRGTLKDESQLRKPMHQLVELFHRESPPL</sequence>
<evidence type="ECO:0000256" key="2">
    <source>
        <dbReference type="ARBA" id="ARBA00022840"/>
    </source>
</evidence>
<dbReference type="SMART" id="SM00220">
    <property type="entry name" value="S_TKc"/>
    <property type="match status" value="1"/>
</dbReference>
<dbReference type="Pfam" id="PF00069">
    <property type="entry name" value="Pkinase"/>
    <property type="match status" value="1"/>
</dbReference>
<protein>
    <recommendedName>
        <fullName evidence="3">Protein kinase domain-containing protein</fullName>
    </recommendedName>
</protein>
<dbReference type="InterPro" id="IPR051681">
    <property type="entry name" value="Ser/Thr_Kinases-Pseudokinases"/>
</dbReference>
<dbReference type="InterPro" id="IPR011009">
    <property type="entry name" value="Kinase-like_dom_sf"/>
</dbReference>
<evidence type="ECO:0000256" key="1">
    <source>
        <dbReference type="ARBA" id="ARBA00022741"/>
    </source>
</evidence>
<dbReference type="PANTHER" id="PTHR44329">
    <property type="entry name" value="SERINE/THREONINE-PROTEIN KINASE TNNI3K-RELATED"/>
    <property type="match status" value="1"/>
</dbReference>